<dbReference type="AlphaFoldDB" id="A0A423KIY2"/>
<dbReference type="Proteomes" id="UP000283627">
    <property type="component" value="Unassembled WGS sequence"/>
</dbReference>
<sequence length="189" mass="20720">MSNGHGIETPASKIATALATLGLAIRLNAEVNQGRIDVSIFHRAVNIYTGGDGLRLPAYPEATQADLDGGIYNIVQIALSSSALTVDETLLQVFGPIAYIKVSSLLGIRVMIHQVRNAFAHNPWRPRWVVYKKYRKAYEIELDNGTAFTFDATSLDGDGLNPEQFGGLERWVEVLQHCERLVASNPNIA</sequence>
<organism evidence="1 2">
    <name type="scientific">Pseudomonas frederiksbergensis</name>
    <dbReference type="NCBI Taxonomy" id="104087"/>
    <lineage>
        <taxon>Bacteria</taxon>
        <taxon>Pseudomonadati</taxon>
        <taxon>Pseudomonadota</taxon>
        <taxon>Gammaproteobacteria</taxon>
        <taxon>Pseudomonadales</taxon>
        <taxon>Pseudomonadaceae</taxon>
        <taxon>Pseudomonas</taxon>
    </lineage>
</organism>
<gene>
    <name evidence="1" type="ORF">BK665_15820</name>
</gene>
<comment type="caution">
    <text evidence="1">The sequence shown here is derived from an EMBL/GenBank/DDBJ whole genome shotgun (WGS) entry which is preliminary data.</text>
</comment>
<name>A0A423KIY2_9PSED</name>
<evidence type="ECO:0000313" key="2">
    <source>
        <dbReference type="Proteomes" id="UP000283627"/>
    </source>
</evidence>
<reference evidence="1 2" key="1">
    <citation type="submission" date="2016-10" db="EMBL/GenBank/DDBJ databases">
        <title>Comparative genome analysis of multiple Pseudomonas spp. focuses on biocontrol and plant growth promoting traits.</title>
        <authorList>
            <person name="Tao X.-Y."/>
            <person name="Taylor C.G."/>
        </authorList>
    </citation>
    <scope>NUCLEOTIDE SEQUENCE [LARGE SCALE GENOMIC DNA]</scope>
    <source>
        <strain evidence="1 2">39A2</strain>
    </source>
</reference>
<protein>
    <submittedName>
        <fullName evidence="1">Uncharacterized protein</fullName>
    </submittedName>
</protein>
<evidence type="ECO:0000313" key="1">
    <source>
        <dbReference type="EMBL" id="RON53110.1"/>
    </source>
</evidence>
<proteinExistence type="predicted"/>
<dbReference type="RefSeq" id="WP_123407397.1">
    <property type="nucleotide sequence ID" value="NZ_MOBP01000010.1"/>
</dbReference>
<dbReference type="EMBL" id="MOBP01000010">
    <property type="protein sequence ID" value="RON53110.1"/>
    <property type="molecule type" value="Genomic_DNA"/>
</dbReference>
<accession>A0A423KIY2</accession>
<dbReference type="OrthoDB" id="9152432at2"/>